<gene>
    <name evidence="1" type="ORF">CLV74_1283</name>
</gene>
<dbReference type="Proteomes" id="UP000238392">
    <property type="component" value="Unassembled WGS sequence"/>
</dbReference>
<reference evidence="1 2" key="1">
    <citation type="submission" date="2018-03" db="EMBL/GenBank/DDBJ databases">
        <title>Genomic Encyclopedia of Archaeal and Bacterial Type Strains, Phase II (KMG-II): from individual species to whole genera.</title>
        <authorList>
            <person name="Goeker M."/>
        </authorList>
    </citation>
    <scope>NUCLEOTIDE SEQUENCE [LARGE SCALE GENOMIC DNA]</scope>
    <source>
        <strain evidence="1 2">DSM 100212</strain>
    </source>
</reference>
<accession>A0A2T0WB94</accession>
<organism evidence="1 2">
    <name type="scientific">Donghicola tyrosinivorans</name>
    <dbReference type="NCBI Taxonomy" id="1652492"/>
    <lineage>
        <taxon>Bacteria</taxon>
        <taxon>Pseudomonadati</taxon>
        <taxon>Pseudomonadota</taxon>
        <taxon>Alphaproteobacteria</taxon>
        <taxon>Rhodobacterales</taxon>
        <taxon>Roseobacteraceae</taxon>
        <taxon>Donghicola</taxon>
    </lineage>
</organism>
<dbReference type="EMBL" id="PVTQ01000028">
    <property type="protein sequence ID" value="PRY83804.1"/>
    <property type="molecule type" value="Genomic_DNA"/>
</dbReference>
<evidence type="ECO:0000313" key="2">
    <source>
        <dbReference type="Proteomes" id="UP000238392"/>
    </source>
</evidence>
<dbReference type="AlphaFoldDB" id="A0A2T0WB94"/>
<keyword evidence="2" id="KW-1185">Reference proteome</keyword>
<evidence type="ECO:0000313" key="1">
    <source>
        <dbReference type="EMBL" id="PRY83804.1"/>
    </source>
</evidence>
<name>A0A2T0WB94_9RHOB</name>
<sequence>MTRCASGSSAARLIGLRHLISKEEPMSDLSLDGGIRLPEACKGDRATQVGSTKHVTGGLVLGDGPGERHGVESHLEKCAALILSYRRSTLELRTQVRFEWSDKFGEIHDHYIDIATLQTDGQMIGYAVRPKERASTRYLQELARIRKQAVSQGFLDNFCCSRKTMSARLNCSMANSSTLFAAPIASAIPLPRMLCAA</sequence>
<protein>
    <submittedName>
        <fullName evidence="1">Uncharacterized protein</fullName>
    </submittedName>
</protein>
<proteinExistence type="predicted"/>
<comment type="caution">
    <text evidence="1">The sequence shown here is derived from an EMBL/GenBank/DDBJ whole genome shotgun (WGS) entry which is preliminary data.</text>
</comment>